<dbReference type="HAMAP" id="MF_00235">
    <property type="entry name" value="Adenylate_kinase_Adk"/>
    <property type="match status" value="1"/>
</dbReference>
<evidence type="ECO:0000256" key="5">
    <source>
        <dbReference type="HAMAP-Rule" id="MF_00235"/>
    </source>
</evidence>
<dbReference type="Proteomes" id="UP000320813">
    <property type="component" value="Unassembled WGS sequence"/>
</dbReference>
<dbReference type="AlphaFoldDB" id="A0A519BD01"/>
<accession>A0A519BD01</accession>
<feature type="binding site" evidence="5">
    <location>
        <begin position="13"/>
        <end position="18"/>
    </location>
    <ligand>
        <name>ATP</name>
        <dbReference type="ChEBI" id="CHEBI:30616"/>
    </ligand>
</feature>
<dbReference type="GO" id="GO:0004017">
    <property type="term" value="F:AMP kinase activity"/>
    <property type="evidence" value="ECO:0007669"/>
    <property type="project" value="UniProtKB-UniRule"/>
</dbReference>
<dbReference type="GO" id="GO:0005524">
    <property type="term" value="F:ATP binding"/>
    <property type="evidence" value="ECO:0007669"/>
    <property type="project" value="UniProtKB-UniRule"/>
</dbReference>
<feature type="binding site" evidence="5">
    <location>
        <position position="174"/>
    </location>
    <ligand>
        <name>AMP</name>
        <dbReference type="ChEBI" id="CHEBI:456215"/>
    </ligand>
</feature>
<feature type="binding site" evidence="5">
    <location>
        <position position="163"/>
    </location>
    <ligand>
        <name>AMP</name>
        <dbReference type="ChEBI" id="CHEBI:456215"/>
    </ligand>
</feature>
<evidence type="ECO:0000313" key="10">
    <source>
        <dbReference type="Proteomes" id="UP000320813"/>
    </source>
</evidence>
<dbReference type="NCBIfam" id="NF011100">
    <property type="entry name" value="PRK14527.1"/>
    <property type="match status" value="1"/>
</dbReference>
<comment type="subcellular location">
    <subcellularLocation>
        <location evidence="5 7">Cytoplasm</location>
    </subcellularLocation>
</comment>
<feature type="region of interest" description="LID" evidence="5">
    <location>
        <begin position="129"/>
        <end position="166"/>
    </location>
</feature>
<proteinExistence type="inferred from homology"/>
<dbReference type="PROSITE" id="PS00113">
    <property type="entry name" value="ADENYLATE_KINASE"/>
    <property type="match status" value="1"/>
</dbReference>
<dbReference type="PRINTS" id="PR00094">
    <property type="entry name" value="ADENYLTKNASE"/>
</dbReference>
<feature type="binding site" evidence="5">
    <location>
        <position position="156"/>
    </location>
    <ligand>
        <name>Zn(2+)</name>
        <dbReference type="ChEBI" id="CHEBI:29105"/>
        <note>structural</note>
    </ligand>
</feature>
<dbReference type="PANTHER" id="PTHR23359">
    <property type="entry name" value="NUCLEOTIDE KINASE"/>
    <property type="match status" value="1"/>
</dbReference>
<feature type="domain" description="Adenylate kinase active site lid" evidence="8">
    <location>
        <begin position="130"/>
        <end position="165"/>
    </location>
</feature>
<comment type="subunit">
    <text evidence="5 7">Monomer.</text>
</comment>
<sequence length="215" mass="24543">MKSRIFILIGPPGAGKGTQAKNIANLKDFVLISTGDLLRENVEKKTELGITAKSYMDKGELVPTELVARMIKANIKQNIGRNGFLFDGFPRDLAQNTLLSEMLKEFNLDVDKVIYIDVKDEAIYERLTNRRICPKCKKVYHMKYNPPKHDELCDDCNVSLIVRDDDKIDVIKKRLEVYHKSTQPLVDYFEKGGRITKINGERTPKEVEGEIISNI</sequence>
<dbReference type="Gene3D" id="3.40.50.300">
    <property type="entry name" value="P-loop containing nucleotide triphosphate hydrolases"/>
    <property type="match status" value="1"/>
</dbReference>
<evidence type="ECO:0000256" key="3">
    <source>
        <dbReference type="ARBA" id="ARBA00022741"/>
    </source>
</evidence>
<comment type="caution">
    <text evidence="9">The sequence shown here is derived from an EMBL/GenBank/DDBJ whole genome shotgun (WGS) entry which is preliminary data.</text>
</comment>
<evidence type="ECO:0000256" key="2">
    <source>
        <dbReference type="ARBA" id="ARBA00022727"/>
    </source>
</evidence>
<feature type="binding site" evidence="5">
    <location>
        <begin position="88"/>
        <end position="91"/>
    </location>
    <ligand>
        <name>AMP</name>
        <dbReference type="ChEBI" id="CHEBI:456215"/>
    </ligand>
</feature>
<feature type="binding site" evidence="5">
    <location>
        <position position="153"/>
    </location>
    <ligand>
        <name>Zn(2+)</name>
        <dbReference type="ChEBI" id="CHEBI:29105"/>
        <note>structural</note>
    </ligand>
</feature>
<evidence type="ECO:0000256" key="7">
    <source>
        <dbReference type="RuleBase" id="RU003331"/>
    </source>
</evidence>
<keyword evidence="2 5" id="KW-0545">Nucleotide biosynthesis</keyword>
<dbReference type="GO" id="GO:0005737">
    <property type="term" value="C:cytoplasm"/>
    <property type="evidence" value="ECO:0007669"/>
    <property type="project" value="UniProtKB-SubCell"/>
</dbReference>
<dbReference type="UniPathway" id="UPA00588">
    <property type="reaction ID" value="UER00649"/>
</dbReference>
<comment type="pathway">
    <text evidence="5">Purine metabolism; AMP biosynthesis via salvage pathway; AMP from ADP: step 1/1.</text>
</comment>
<dbReference type="InterPro" id="IPR027417">
    <property type="entry name" value="P-loop_NTPase"/>
</dbReference>
<reference evidence="9 10" key="1">
    <citation type="submission" date="2019-01" db="EMBL/GenBank/DDBJ databases">
        <title>Insights into ecological role of a new deltaproteobacterial order Candidatus Sinidesulfobacterales (Sva0485) by metagenomics and metatranscriptomics.</title>
        <authorList>
            <person name="Tan S."/>
            <person name="Liu J."/>
            <person name="Fang Y."/>
            <person name="Hedlund B.P."/>
            <person name="Lian Z.H."/>
            <person name="Huang L.Y."/>
            <person name="Li J.T."/>
            <person name="Huang L.N."/>
            <person name="Li W.J."/>
            <person name="Jiang H.C."/>
            <person name="Dong H.L."/>
            <person name="Shu W.S."/>
        </authorList>
    </citation>
    <scope>NUCLEOTIDE SEQUENCE [LARGE SCALE GENOMIC DNA]</scope>
    <source>
        <strain evidence="9">AP3</strain>
    </source>
</reference>
<dbReference type="NCBIfam" id="NF001380">
    <property type="entry name" value="PRK00279.1-2"/>
    <property type="match status" value="1"/>
</dbReference>
<feature type="binding site" evidence="5">
    <location>
        <position position="130"/>
    </location>
    <ligand>
        <name>ATP</name>
        <dbReference type="ChEBI" id="CHEBI:30616"/>
    </ligand>
</feature>
<keyword evidence="3 5" id="KW-0547">Nucleotide-binding</keyword>
<comment type="catalytic activity">
    <reaction evidence="5 7">
        <text>AMP + ATP = 2 ADP</text>
        <dbReference type="Rhea" id="RHEA:12973"/>
        <dbReference type="ChEBI" id="CHEBI:30616"/>
        <dbReference type="ChEBI" id="CHEBI:456215"/>
        <dbReference type="ChEBI" id="CHEBI:456216"/>
        <dbReference type="EC" id="2.7.4.3"/>
    </reaction>
</comment>
<comment type="similarity">
    <text evidence="5 6">Belongs to the adenylate kinase family.</text>
</comment>
<feature type="binding site" evidence="5">
    <location>
        <position position="39"/>
    </location>
    <ligand>
        <name>AMP</name>
        <dbReference type="ChEBI" id="CHEBI:456215"/>
    </ligand>
</feature>
<feature type="binding site" evidence="5">
    <location>
        <position position="136"/>
    </location>
    <ligand>
        <name>Zn(2+)</name>
        <dbReference type="ChEBI" id="CHEBI:29105"/>
        <note>structural</note>
    </ligand>
</feature>
<feature type="binding site" evidence="5">
    <location>
        <begin position="139"/>
        <end position="140"/>
    </location>
    <ligand>
        <name>ATP</name>
        <dbReference type="ChEBI" id="CHEBI:30616"/>
    </ligand>
</feature>
<name>A0A519BD01_9DELT</name>
<dbReference type="InterPro" id="IPR006259">
    <property type="entry name" value="Adenyl_kin_sub"/>
</dbReference>
<dbReference type="EC" id="2.7.4.3" evidence="5 7"/>
<keyword evidence="5 7" id="KW-0067">ATP-binding</keyword>
<dbReference type="NCBIfam" id="NF001381">
    <property type="entry name" value="PRK00279.1-3"/>
    <property type="match status" value="1"/>
</dbReference>
<keyword evidence="4 5" id="KW-0418">Kinase</keyword>
<evidence type="ECO:0000256" key="4">
    <source>
        <dbReference type="ARBA" id="ARBA00022777"/>
    </source>
</evidence>
<dbReference type="InterPro" id="IPR007862">
    <property type="entry name" value="Adenylate_kinase_lid-dom"/>
</dbReference>
<dbReference type="FunFam" id="3.40.50.300:FF:000106">
    <property type="entry name" value="Adenylate kinase mitochondrial"/>
    <property type="match status" value="1"/>
</dbReference>
<evidence type="ECO:0000256" key="6">
    <source>
        <dbReference type="RuleBase" id="RU003330"/>
    </source>
</evidence>
<keyword evidence="5" id="KW-0479">Metal-binding</keyword>
<feature type="binding site" evidence="5">
    <location>
        <position position="34"/>
    </location>
    <ligand>
        <name>AMP</name>
        <dbReference type="ChEBI" id="CHEBI:456215"/>
    </ligand>
</feature>
<keyword evidence="5" id="KW-0862">Zinc</keyword>
<dbReference type="CDD" id="cd01428">
    <property type="entry name" value="ADK"/>
    <property type="match status" value="1"/>
</dbReference>
<evidence type="ECO:0000313" key="9">
    <source>
        <dbReference type="EMBL" id="RZD15149.1"/>
    </source>
</evidence>
<dbReference type="EMBL" id="SGBD01000001">
    <property type="protein sequence ID" value="RZD15149.1"/>
    <property type="molecule type" value="Genomic_DNA"/>
</dbReference>
<keyword evidence="5" id="KW-0963">Cytoplasm</keyword>
<dbReference type="SUPFAM" id="SSF52540">
    <property type="entry name" value="P-loop containing nucleoside triphosphate hydrolases"/>
    <property type="match status" value="1"/>
</dbReference>
<feature type="binding site" evidence="5">
    <location>
        <position position="95"/>
    </location>
    <ligand>
        <name>AMP</name>
        <dbReference type="ChEBI" id="CHEBI:456215"/>
    </ligand>
</feature>
<dbReference type="InterPro" id="IPR033690">
    <property type="entry name" value="Adenylat_kinase_CS"/>
</dbReference>
<dbReference type="GO" id="GO:0008270">
    <property type="term" value="F:zinc ion binding"/>
    <property type="evidence" value="ECO:0007669"/>
    <property type="project" value="UniProtKB-UniRule"/>
</dbReference>
<dbReference type="InterPro" id="IPR000850">
    <property type="entry name" value="Adenylat/UMP-CMP_kin"/>
</dbReference>
<comment type="function">
    <text evidence="5">Catalyzes the reversible transfer of the terminal phosphate group between ATP and AMP. Plays an important role in cellular energy homeostasis and in adenine nucleotide metabolism.</text>
</comment>
<comment type="domain">
    <text evidence="5">Consists of three domains, a large central CORE domain and two small peripheral domains, NMPbind and LID, which undergo movements during catalysis. The LID domain closes over the site of phosphoryl transfer upon ATP binding. Assembling and dissambling the active center during each catalytic cycle provides an effective means to prevent ATP hydrolysis. Some bacteria have evolved a zinc-coordinating structure that stabilizes the LID domain.</text>
</comment>
<feature type="region of interest" description="NMP" evidence="5">
    <location>
        <begin position="33"/>
        <end position="62"/>
    </location>
</feature>
<evidence type="ECO:0000256" key="1">
    <source>
        <dbReference type="ARBA" id="ARBA00022679"/>
    </source>
</evidence>
<dbReference type="Pfam" id="PF00406">
    <property type="entry name" value="ADK"/>
    <property type="match status" value="1"/>
</dbReference>
<feature type="binding site" evidence="5">
    <location>
        <position position="202"/>
    </location>
    <ligand>
        <name>ATP</name>
        <dbReference type="ChEBI" id="CHEBI:30616"/>
    </ligand>
</feature>
<gene>
    <name evidence="5" type="primary">adk</name>
    <name evidence="9" type="ORF">EVJ47_02430</name>
</gene>
<feature type="binding site" evidence="5">
    <location>
        <begin position="60"/>
        <end position="62"/>
    </location>
    <ligand>
        <name>AMP</name>
        <dbReference type="ChEBI" id="CHEBI:456215"/>
    </ligand>
</feature>
<feature type="binding site" evidence="5">
    <location>
        <position position="133"/>
    </location>
    <ligand>
        <name>Zn(2+)</name>
        <dbReference type="ChEBI" id="CHEBI:29105"/>
        <note>structural</note>
    </ligand>
</feature>
<organism evidence="9 10">
    <name type="scientific">Candidatus Acidulodesulfobacterium ferriphilum</name>
    <dbReference type="NCBI Taxonomy" id="2597223"/>
    <lineage>
        <taxon>Bacteria</taxon>
        <taxon>Deltaproteobacteria</taxon>
        <taxon>Candidatus Acidulodesulfobacterales</taxon>
        <taxon>Candidatus Acidulodesulfobacterium</taxon>
    </lineage>
</organism>
<evidence type="ECO:0000259" key="8">
    <source>
        <dbReference type="Pfam" id="PF05191"/>
    </source>
</evidence>
<dbReference type="NCBIfam" id="TIGR01351">
    <property type="entry name" value="adk"/>
    <property type="match status" value="1"/>
</dbReference>
<dbReference type="GO" id="GO:0044209">
    <property type="term" value="P:AMP salvage"/>
    <property type="evidence" value="ECO:0007669"/>
    <property type="project" value="UniProtKB-UniRule"/>
</dbReference>
<keyword evidence="1 5" id="KW-0808">Transferase</keyword>
<dbReference type="Pfam" id="PF05191">
    <property type="entry name" value="ADK_lid"/>
    <property type="match status" value="1"/>
</dbReference>
<protein>
    <recommendedName>
        <fullName evidence="5 7">Adenylate kinase</fullName>
        <shortName evidence="5">AK</shortName>
        <ecNumber evidence="5 7">2.7.4.3</ecNumber>
    </recommendedName>
    <alternativeName>
        <fullName evidence="5">ATP-AMP transphosphorylase</fullName>
    </alternativeName>
    <alternativeName>
        <fullName evidence="5">ATP:AMP phosphotransferase</fullName>
    </alternativeName>
    <alternativeName>
        <fullName evidence="5">Adenylate monophosphate kinase</fullName>
    </alternativeName>
</protein>